<gene>
    <name evidence="1" type="ORF">EZS28_052951</name>
</gene>
<reference evidence="1 2" key="1">
    <citation type="submission" date="2019-03" db="EMBL/GenBank/DDBJ databases">
        <title>Single cell metagenomics reveals metabolic interactions within the superorganism composed of flagellate Streblomastix strix and complex community of Bacteroidetes bacteria on its surface.</title>
        <authorList>
            <person name="Treitli S.C."/>
            <person name="Kolisko M."/>
            <person name="Husnik F."/>
            <person name="Keeling P."/>
            <person name="Hampl V."/>
        </authorList>
    </citation>
    <scope>NUCLEOTIDE SEQUENCE [LARGE SCALE GENOMIC DNA]</scope>
    <source>
        <strain evidence="1">ST1C</strain>
    </source>
</reference>
<dbReference type="AlphaFoldDB" id="A0A5J4RPE0"/>
<comment type="caution">
    <text evidence="1">The sequence shown here is derived from an EMBL/GenBank/DDBJ whole genome shotgun (WGS) entry which is preliminary data.</text>
</comment>
<evidence type="ECO:0000313" key="1">
    <source>
        <dbReference type="EMBL" id="KAA6335558.1"/>
    </source>
</evidence>
<dbReference type="EMBL" id="SNRW01041769">
    <property type="protein sequence ID" value="KAA6335558.1"/>
    <property type="molecule type" value="Genomic_DNA"/>
</dbReference>
<organism evidence="1 2">
    <name type="scientific">Streblomastix strix</name>
    <dbReference type="NCBI Taxonomy" id="222440"/>
    <lineage>
        <taxon>Eukaryota</taxon>
        <taxon>Metamonada</taxon>
        <taxon>Preaxostyla</taxon>
        <taxon>Oxymonadida</taxon>
        <taxon>Streblomastigidae</taxon>
        <taxon>Streblomastix</taxon>
    </lineage>
</organism>
<accession>A0A5J4RPE0</accession>
<evidence type="ECO:0000313" key="2">
    <source>
        <dbReference type="Proteomes" id="UP000324800"/>
    </source>
</evidence>
<protein>
    <submittedName>
        <fullName evidence="1">Uncharacterized protein</fullName>
    </submittedName>
</protein>
<name>A0A5J4RPE0_9EUKA</name>
<dbReference type="Proteomes" id="UP000324800">
    <property type="component" value="Unassembled WGS sequence"/>
</dbReference>
<sequence length="114" mass="12546">FPIAFHNVNSGYQDFSDINGVMKKITQKRTQNISTSLTQVMENGIWDLEAQFNTTQEDGFGALGIVQDQFNIPVGCCPGNDSNTAFFCGQPWSGCAYDKTENYADGNVGFNKTN</sequence>
<proteinExistence type="predicted"/>
<feature type="non-terminal residue" evidence="1">
    <location>
        <position position="1"/>
    </location>
</feature>